<dbReference type="Proteomes" id="UP000178985">
    <property type="component" value="Unassembled WGS sequence"/>
</dbReference>
<dbReference type="PANTHER" id="PTHR11358">
    <property type="entry name" value="ARGINASE/AGMATINASE"/>
    <property type="match status" value="1"/>
</dbReference>
<sequence>DTQIEFWDRKLKLNVNDYLKSAHKNLSKIKNLPPQKASEVIQKNYSELLKNDKFVFLLGGEHSVCIGAFEALSKKYKTKDVTILQIDAHCDLRDDDSDYSKKPTKYAHSAVMRRASEMGFPIVQVGVRTYHESEYKYFSNKKNNVKVFEWGHPAKKPEIAEILKSIKTKNIYITIDVDGFDPSVMPGTGTPVPGGLKWNYGMKLLEQAISKFNLVGADIVEVSPQKDTPITEYSSAQLAYSMLTTKFRKKFK</sequence>
<evidence type="ECO:0000256" key="3">
    <source>
        <dbReference type="ARBA" id="ARBA00022801"/>
    </source>
</evidence>
<comment type="caution">
    <text evidence="6">The sequence shown here is derived from an EMBL/GenBank/DDBJ whole genome shotgun (WGS) entry which is preliminary data.</text>
</comment>
<reference evidence="6 7" key="1">
    <citation type="journal article" date="2016" name="Nat. Commun.">
        <title>Thousands of microbial genomes shed light on interconnected biogeochemical processes in an aquifer system.</title>
        <authorList>
            <person name="Anantharaman K."/>
            <person name="Brown C.T."/>
            <person name="Hug L.A."/>
            <person name="Sharon I."/>
            <person name="Castelle C.J."/>
            <person name="Probst A.J."/>
            <person name="Thomas B.C."/>
            <person name="Singh A."/>
            <person name="Wilkins M.J."/>
            <person name="Karaoz U."/>
            <person name="Brodie E.L."/>
            <person name="Williams K.H."/>
            <person name="Hubbard S.S."/>
            <person name="Banfield J.F."/>
        </authorList>
    </citation>
    <scope>NUCLEOTIDE SEQUENCE [LARGE SCALE GENOMIC DNA]</scope>
</reference>
<dbReference type="InterPro" id="IPR005925">
    <property type="entry name" value="Agmatinase-rel"/>
</dbReference>
<keyword evidence="3 5" id="KW-0378">Hydrolase</keyword>
<dbReference type="InterPro" id="IPR020855">
    <property type="entry name" value="Ureohydrolase_Mn_BS"/>
</dbReference>
<comment type="cofactor">
    <cofactor evidence="4">
        <name>Mn(2+)</name>
        <dbReference type="ChEBI" id="CHEBI:29035"/>
    </cofactor>
    <text evidence="4">Binds 2 manganese ions per subunit.</text>
</comment>
<proteinExistence type="inferred from homology"/>
<evidence type="ECO:0000256" key="5">
    <source>
        <dbReference type="RuleBase" id="RU003684"/>
    </source>
</evidence>
<dbReference type="Pfam" id="PF00491">
    <property type="entry name" value="Arginase"/>
    <property type="match status" value="1"/>
</dbReference>
<evidence type="ECO:0000313" key="6">
    <source>
        <dbReference type="EMBL" id="OGI63973.1"/>
    </source>
</evidence>
<dbReference type="PRINTS" id="PR00116">
    <property type="entry name" value="ARGINASE"/>
</dbReference>
<feature type="binding site" evidence="4">
    <location>
        <position position="176"/>
    </location>
    <ligand>
        <name>Mn(2+)</name>
        <dbReference type="ChEBI" id="CHEBI:29035"/>
        <label>1</label>
    </ligand>
</feature>
<dbReference type="PANTHER" id="PTHR11358:SF26">
    <property type="entry name" value="GUANIDINO ACID HYDROLASE, MITOCHONDRIAL"/>
    <property type="match status" value="1"/>
</dbReference>
<keyword evidence="4" id="KW-0464">Manganese</keyword>
<name>A0A1F6V2T1_9BACT</name>
<evidence type="ECO:0000256" key="1">
    <source>
        <dbReference type="ARBA" id="ARBA00009227"/>
    </source>
</evidence>
<comment type="similarity">
    <text evidence="1">Belongs to the arginase family. Agmatinase subfamily.</text>
</comment>
<dbReference type="NCBIfam" id="TIGR01230">
    <property type="entry name" value="agmatinase"/>
    <property type="match status" value="1"/>
</dbReference>
<evidence type="ECO:0000256" key="2">
    <source>
        <dbReference type="ARBA" id="ARBA00022723"/>
    </source>
</evidence>
<protein>
    <submittedName>
        <fullName evidence="6">Agmatinase</fullName>
    </submittedName>
</protein>
<feature type="non-terminal residue" evidence="6">
    <location>
        <position position="1"/>
    </location>
</feature>
<feature type="binding site" evidence="4">
    <location>
        <position position="89"/>
    </location>
    <ligand>
        <name>Mn(2+)</name>
        <dbReference type="ChEBI" id="CHEBI:29035"/>
        <label>1</label>
    </ligand>
</feature>
<dbReference type="PIRSF" id="PIRSF036979">
    <property type="entry name" value="Arginase"/>
    <property type="match status" value="1"/>
</dbReference>
<dbReference type="InterPro" id="IPR023696">
    <property type="entry name" value="Ureohydrolase_dom_sf"/>
</dbReference>
<gene>
    <name evidence="6" type="ORF">A2733_01125</name>
</gene>
<dbReference type="PROSITE" id="PS51409">
    <property type="entry name" value="ARGINASE_2"/>
    <property type="match status" value="1"/>
</dbReference>
<dbReference type="EMBL" id="MFTO01000010">
    <property type="protein sequence ID" value="OGI63973.1"/>
    <property type="molecule type" value="Genomic_DNA"/>
</dbReference>
<dbReference type="GO" id="GO:0033389">
    <property type="term" value="P:putrescine biosynthetic process from arginine, via agmatine"/>
    <property type="evidence" value="ECO:0007669"/>
    <property type="project" value="TreeGrafter"/>
</dbReference>
<keyword evidence="2 4" id="KW-0479">Metal-binding</keyword>
<accession>A0A1F6V2T1</accession>
<evidence type="ECO:0000256" key="4">
    <source>
        <dbReference type="PIRSR" id="PIRSR036979-1"/>
    </source>
</evidence>
<feature type="binding site" evidence="4">
    <location>
        <position position="91"/>
    </location>
    <ligand>
        <name>Mn(2+)</name>
        <dbReference type="ChEBI" id="CHEBI:29035"/>
        <label>1</label>
    </ligand>
</feature>
<feature type="binding site" evidence="4">
    <location>
        <position position="87"/>
    </location>
    <ligand>
        <name>Mn(2+)</name>
        <dbReference type="ChEBI" id="CHEBI:29035"/>
        <label>1</label>
    </ligand>
</feature>
<evidence type="ECO:0000313" key="7">
    <source>
        <dbReference type="Proteomes" id="UP000178985"/>
    </source>
</evidence>
<dbReference type="GO" id="GO:0008783">
    <property type="term" value="F:agmatinase activity"/>
    <property type="evidence" value="ECO:0007669"/>
    <property type="project" value="TreeGrafter"/>
</dbReference>
<feature type="binding site" evidence="4">
    <location>
        <position position="62"/>
    </location>
    <ligand>
        <name>Mn(2+)</name>
        <dbReference type="ChEBI" id="CHEBI:29035"/>
        <label>1</label>
    </ligand>
</feature>
<dbReference type="SUPFAM" id="SSF52768">
    <property type="entry name" value="Arginase/deacetylase"/>
    <property type="match status" value="1"/>
</dbReference>
<dbReference type="InterPro" id="IPR006035">
    <property type="entry name" value="Ureohydrolase"/>
</dbReference>
<dbReference type="PROSITE" id="PS01053">
    <property type="entry name" value="ARGINASE_1"/>
    <property type="match status" value="1"/>
</dbReference>
<dbReference type="GO" id="GO:0046872">
    <property type="term" value="F:metal ion binding"/>
    <property type="evidence" value="ECO:0007669"/>
    <property type="project" value="UniProtKB-KW"/>
</dbReference>
<feature type="binding site" evidence="4">
    <location>
        <position position="178"/>
    </location>
    <ligand>
        <name>Mn(2+)</name>
        <dbReference type="ChEBI" id="CHEBI:29035"/>
        <label>1</label>
    </ligand>
</feature>
<dbReference type="Gene3D" id="3.40.800.10">
    <property type="entry name" value="Ureohydrolase domain"/>
    <property type="match status" value="1"/>
</dbReference>
<organism evidence="6 7">
    <name type="scientific">Candidatus Nomurabacteria bacterium RIFCSPHIGHO2_01_FULL_40_20</name>
    <dbReference type="NCBI Taxonomy" id="1801738"/>
    <lineage>
        <taxon>Bacteria</taxon>
        <taxon>Candidatus Nomuraibacteriota</taxon>
    </lineage>
</organism>
<dbReference type="AlphaFoldDB" id="A0A1F6V2T1"/>